<protein>
    <submittedName>
        <fullName evidence="2">Ubiquinone/menaquinone biosynthesis C-methylase UbiE</fullName>
    </submittedName>
</protein>
<dbReference type="SUPFAM" id="SSF53335">
    <property type="entry name" value="S-adenosyl-L-methionine-dependent methyltransferases"/>
    <property type="match status" value="1"/>
</dbReference>
<dbReference type="Proteomes" id="UP000183315">
    <property type="component" value="Unassembled WGS sequence"/>
</dbReference>
<dbReference type="InterPro" id="IPR029063">
    <property type="entry name" value="SAM-dependent_MTases_sf"/>
</dbReference>
<reference evidence="3" key="1">
    <citation type="submission" date="2016-10" db="EMBL/GenBank/DDBJ databases">
        <authorList>
            <person name="Varghese N."/>
        </authorList>
    </citation>
    <scope>NUCLEOTIDE SEQUENCE [LARGE SCALE GENOMIC DNA]</scope>
    <source>
        <strain evidence="3">DSM 24868</strain>
    </source>
</reference>
<organism evidence="2 3">
    <name type="scientific">Demequina mangrovi</name>
    <dbReference type="NCBI Taxonomy" id="1043493"/>
    <lineage>
        <taxon>Bacteria</taxon>
        <taxon>Bacillati</taxon>
        <taxon>Actinomycetota</taxon>
        <taxon>Actinomycetes</taxon>
        <taxon>Micrococcales</taxon>
        <taxon>Demequinaceae</taxon>
        <taxon>Demequina</taxon>
    </lineage>
</organism>
<keyword evidence="2" id="KW-0808">Transferase</keyword>
<keyword evidence="2" id="KW-0489">Methyltransferase</keyword>
<name>A0A1H6UZZ6_9MICO</name>
<dbReference type="Gene3D" id="3.40.50.150">
    <property type="entry name" value="Vaccinia Virus protein VP39"/>
    <property type="match status" value="1"/>
</dbReference>
<dbReference type="InterPro" id="IPR041698">
    <property type="entry name" value="Methyltransf_25"/>
</dbReference>
<keyword evidence="2" id="KW-0830">Ubiquinone</keyword>
<proteinExistence type="predicted"/>
<sequence>MNRSAVVAGTVVAGGMAVAASVRPMKAHLAEGTLPGRVGSWINSEMGRPMYRLMAQAAGIGPDDSVLDVACGWGGFLVDYAAQARRVAGIDWSEAKVGLARRRLAERILDGTAEVVHGDATVLPWPADTFMVVTLMDAFPFLPDPARAFSEMLRVLTPGGRAAVQLGMRWPDGMPEHVMHPTSDAVDPSDEDAIRLMFEEVGFADVRMVYGSGGDSARGKAISRALVGSDELRVVHAEKPATEG</sequence>
<dbReference type="EMBL" id="FNZI01000001">
    <property type="protein sequence ID" value="SEI97929.1"/>
    <property type="molecule type" value="Genomic_DNA"/>
</dbReference>
<dbReference type="CDD" id="cd02440">
    <property type="entry name" value="AdoMet_MTases"/>
    <property type="match status" value="1"/>
</dbReference>
<keyword evidence="3" id="KW-1185">Reference proteome</keyword>
<evidence type="ECO:0000259" key="1">
    <source>
        <dbReference type="Pfam" id="PF13649"/>
    </source>
</evidence>
<evidence type="ECO:0000313" key="3">
    <source>
        <dbReference type="Proteomes" id="UP000183315"/>
    </source>
</evidence>
<evidence type="ECO:0000313" key="2">
    <source>
        <dbReference type="EMBL" id="SEI97929.1"/>
    </source>
</evidence>
<dbReference type="GO" id="GO:0032259">
    <property type="term" value="P:methylation"/>
    <property type="evidence" value="ECO:0007669"/>
    <property type="project" value="UniProtKB-KW"/>
</dbReference>
<dbReference type="Pfam" id="PF13649">
    <property type="entry name" value="Methyltransf_25"/>
    <property type="match status" value="1"/>
</dbReference>
<dbReference type="GO" id="GO:0008168">
    <property type="term" value="F:methyltransferase activity"/>
    <property type="evidence" value="ECO:0007669"/>
    <property type="project" value="UniProtKB-KW"/>
</dbReference>
<dbReference type="STRING" id="1043493.SAMN05421637_0624"/>
<dbReference type="RefSeq" id="WP_161786612.1">
    <property type="nucleotide sequence ID" value="NZ_BBLU01000002.1"/>
</dbReference>
<dbReference type="AlphaFoldDB" id="A0A1H6UZZ6"/>
<feature type="domain" description="Methyltransferase" evidence="1">
    <location>
        <begin position="66"/>
        <end position="160"/>
    </location>
</feature>
<dbReference type="PANTHER" id="PTHR44068">
    <property type="entry name" value="ZGC:194242"/>
    <property type="match status" value="1"/>
</dbReference>
<dbReference type="eggNOG" id="COG2226">
    <property type="taxonomic scope" value="Bacteria"/>
</dbReference>
<dbReference type="PANTHER" id="PTHR44068:SF11">
    <property type="entry name" value="GERANYL DIPHOSPHATE 2-C-METHYLTRANSFERASE"/>
    <property type="match status" value="1"/>
</dbReference>
<accession>A0A1H6UZZ6</accession>
<dbReference type="InterPro" id="IPR050447">
    <property type="entry name" value="Erg6_SMT_methyltransf"/>
</dbReference>
<gene>
    <name evidence="2" type="ORF">SAMN05421637_0624</name>
</gene>